<gene>
    <name evidence="2" type="ORF">NCTC11429_04530</name>
</gene>
<keyword evidence="1" id="KW-1133">Transmembrane helix</keyword>
<keyword evidence="1" id="KW-0472">Membrane</keyword>
<feature type="transmembrane region" description="Helical" evidence="1">
    <location>
        <begin position="6"/>
        <end position="23"/>
    </location>
</feature>
<proteinExistence type="predicted"/>
<dbReference type="KEGG" id="stha:NCTC11429_04530"/>
<evidence type="ECO:0000313" key="3">
    <source>
        <dbReference type="Proteomes" id="UP000308196"/>
    </source>
</evidence>
<evidence type="ECO:0000313" key="2">
    <source>
        <dbReference type="EMBL" id="VTR52196.1"/>
    </source>
</evidence>
<dbReference type="Proteomes" id="UP000308196">
    <property type="component" value="Chromosome"/>
</dbReference>
<evidence type="ECO:0000256" key="1">
    <source>
        <dbReference type="SAM" id="Phobius"/>
    </source>
</evidence>
<dbReference type="EMBL" id="LR590484">
    <property type="protein sequence ID" value="VTR52196.1"/>
    <property type="molecule type" value="Genomic_DNA"/>
</dbReference>
<organism evidence="2 3">
    <name type="scientific">Sphingobacterium thalpophilum</name>
    <dbReference type="NCBI Taxonomy" id="259"/>
    <lineage>
        <taxon>Bacteria</taxon>
        <taxon>Pseudomonadati</taxon>
        <taxon>Bacteroidota</taxon>
        <taxon>Sphingobacteriia</taxon>
        <taxon>Sphingobacteriales</taxon>
        <taxon>Sphingobacteriaceae</taxon>
        <taxon>Sphingobacterium</taxon>
    </lineage>
</organism>
<reference evidence="2 3" key="1">
    <citation type="submission" date="2019-05" db="EMBL/GenBank/DDBJ databases">
        <authorList>
            <consortium name="Pathogen Informatics"/>
        </authorList>
    </citation>
    <scope>NUCLEOTIDE SEQUENCE [LARGE SCALE GENOMIC DNA]</scope>
    <source>
        <strain evidence="2 3">NCTC11429</strain>
    </source>
</reference>
<sequence length="35" mass="4167">MFTSIVIGIVFILVATYIIIHYRRKGNDTRTKRNR</sequence>
<protein>
    <submittedName>
        <fullName evidence="2">Uncharacterized protein</fullName>
    </submittedName>
</protein>
<accession>A0A4U9VX69</accession>
<dbReference type="AlphaFoldDB" id="A0A4U9VX69"/>
<keyword evidence="1" id="KW-0812">Transmembrane</keyword>
<name>A0A4U9VX69_9SPHI</name>